<evidence type="ECO:0000313" key="6">
    <source>
        <dbReference type="Proteomes" id="UP000662703"/>
    </source>
</evidence>
<dbReference type="PANTHER" id="PTHR33376">
    <property type="match status" value="1"/>
</dbReference>
<dbReference type="EMBL" id="ARXX01000072">
    <property type="protein sequence ID" value="MBF5058049.1"/>
    <property type="molecule type" value="Genomic_DNA"/>
</dbReference>
<feature type="chain" id="PRO_5045676238" evidence="4">
    <location>
        <begin position="27"/>
        <end position="386"/>
    </location>
</feature>
<dbReference type="CDD" id="cd13666">
    <property type="entry name" value="PBP2_TRAP_DctP_like_1"/>
    <property type="match status" value="1"/>
</dbReference>
<accession>A0ABS0AV89</accession>
<feature type="signal peptide" evidence="4">
    <location>
        <begin position="1"/>
        <end position="26"/>
    </location>
</feature>
<comment type="similarity">
    <text evidence="1">Belongs to the bacterial solute-binding protein 7 family.</text>
</comment>
<dbReference type="RefSeq" id="WP_194866123.1">
    <property type="nucleotide sequence ID" value="NZ_ARXX01000072.1"/>
</dbReference>
<protein>
    <submittedName>
        <fullName evidence="5">Family 7 extracellular solute-binding protein</fullName>
    </submittedName>
</protein>
<comment type="caution">
    <text evidence="5">The sequence shown here is derived from an EMBL/GenBank/DDBJ whole genome shotgun (WGS) entry which is preliminary data.</text>
</comment>
<keyword evidence="6" id="KW-1185">Reference proteome</keyword>
<organism evidence="5 6">
    <name type="scientific">Alloalcanivorax profundimaris</name>
    <dbReference type="NCBI Taxonomy" id="2735259"/>
    <lineage>
        <taxon>Bacteria</taxon>
        <taxon>Pseudomonadati</taxon>
        <taxon>Pseudomonadota</taxon>
        <taxon>Gammaproteobacteria</taxon>
        <taxon>Oceanospirillales</taxon>
        <taxon>Alcanivoracaceae</taxon>
        <taxon>Alloalcanivorax</taxon>
    </lineage>
</organism>
<reference evidence="5 6" key="1">
    <citation type="submission" date="2012-09" db="EMBL/GenBank/DDBJ databases">
        <title>Genome Sequence of alkane-degrading Bacterium Alcanivorax sp. 521-1.</title>
        <authorList>
            <person name="Lai Q."/>
            <person name="Shao Z."/>
        </authorList>
    </citation>
    <scope>NUCLEOTIDE SEQUENCE [LARGE SCALE GENOMIC DNA]</scope>
    <source>
        <strain evidence="5 6">521-1</strain>
    </source>
</reference>
<evidence type="ECO:0000256" key="2">
    <source>
        <dbReference type="ARBA" id="ARBA00022448"/>
    </source>
</evidence>
<gene>
    <name evidence="5" type="ORF">Y5W_03343</name>
</gene>
<evidence type="ECO:0000313" key="5">
    <source>
        <dbReference type="EMBL" id="MBF5058049.1"/>
    </source>
</evidence>
<dbReference type="Proteomes" id="UP000662703">
    <property type="component" value="Unassembled WGS sequence"/>
</dbReference>
<dbReference type="InterPro" id="IPR018389">
    <property type="entry name" value="DctP_fam"/>
</dbReference>
<sequence length="386" mass="42680">MNIKLGKYIKSACLVLLTGLFGSAYADTLRYATPWPEGSIGADAAHFYARTVNEYSDGEMKIKVYPMSLLSASEASAGTRDGLTDVGFIFAGYFPAEYPHTNFLNETSMQLHRFSSEKVSDGRGVYAFQGAITEFIFFNCPECLNEYADQNQVYTSNAAASMYGLLCNSQITSKEDLVGKRMRVAGSNWSRWTSEFGASSLSMTINDLSEALGQGVIDCTISSAPELINLRLIDVITDITMNVPGGLFAGAGSTNINLDVWKDLSVDQRTVLLRAGALMTAEFPWQYVRQESVALQKAAQQGIKIHQADQALVDATAEFAQNDMKTIVSYYEEKYGLSDAEKTLSRFNQTLDKWMALVQDVDSKSDLQTLYWDEIFSKVDVETYGM</sequence>
<dbReference type="PANTHER" id="PTHR33376:SF7">
    <property type="entry name" value="C4-DICARBOXYLATE-BINDING PROTEIN DCTB"/>
    <property type="match status" value="1"/>
</dbReference>
<keyword evidence="3 4" id="KW-0732">Signal</keyword>
<evidence type="ECO:0000256" key="3">
    <source>
        <dbReference type="ARBA" id="ARBA00022729"/>
    </source>
</evidence>
<dbReference type="Gene3D" id="3.40.190.170">
    <property type="entry name" value="Bacterial extracellular solute-binding protein, family 7"/>
    <property type="match status" value="1"/>
</dbReference>
<proteinExistence type="inferred from homology"/>
<dbReference type="Pfam" id="PF03480">
    <property type="entry name" value="DctP"/>
    <property type="match status" value="1"/>
</dbReference>
<evidence type="ECO:0000256" key="1">
    <source>
        <dbReference type="ARBA" id="ARBA00009023"/>
    </source>
</evidence>
<name>A0ABS0AV89_9GAMM</name>
<dbReference type="InterPro" id="IPR038404">
    <property type="entry name" value="TRAP_DctP_sf"/>
</dbReference>
<keyword evidence="2" id="KW-0813">Transport</keyword>
<evidence type="ECO:0000256" key="4">
    <source>
        <dbReference type="SAM" id="SignalP"/>
    </source>
</evidence>